<keyword evidence="2" id="KW-0479">Metal-binding</keyword>
<keyword evidence="4 6" id="KW-0862">Zinc</keyword>
<keyword evidence="1 6" id="KW-0645">Protease</keyword>
<keyword evidence="3 6" id="KW-0378">Hydrolase</keyword>
<dbReference type="AlphaFoldDB" id="A0A2U1N9T8"/>
<dbReference type="EMBL" id="PKPP01003280">
    <property type="protein sequence ID" value="PWA70242.1"/>
    <property type="molecule type" value="Genomic_DNA"/>
</dbReference>
<dbReference type="GO" id="GO:0046872">
    <property type="term" value="F:metal ion binding"/>
    <property type="evidence" value="ECO:0007669"/>
    <property type="project" value="UniProtKB-KW"/>
</dbReference>
<dbReference type="Pfam" id="PF01435">
    <property type="entry name" value="Peptidase_M48"/>
    <property type="match status" value="1"/>
</dbReference>
<dbReference type="CDD" id="cd07331">
    <property type="entry name" value="M48C_Oma1_like"/>
    <property type="match status" value="1"/>
</dbReference>
<comment type="cofactor">
    <cofactor evidence="6">
        <name>Zn(2+)</name>
        <dbReference type="ChEBI" id="CHEBI:29105"/>
    </cofactor>
    <text evidence="6">Binds 1 zinc ion per subunit.</text>
</comment>
<dbReference type="InterPro" id="IPR001915">
    <property type="entry name" value="Peptidase_M48"/>
</dbReference>
<dbReference type="GO" id="GO:0016020">
    <property type="term" value="C:membrane"/>
    <property type="evidence" value="ECO:0007669"/>
    <property type="project" value="TreeGrafter"/>
</dbReference>
<keyword evidence="5 6" id="KW-0482">Metalloprotease</keyword>
<evidence type="ECO:0000256" key="5">
    <source>
        <dbReference type="ARBA" id="ARBA00023049"/>
    </source>
</evidence>
<dbReference type="GO" id="GO:0051603">
    <property type="term" value="P:proteolysis involved in protein catabolic process"/>
    <property type="evidence" value="ECO:0007669"/>
    <property type="project" value="TreeGrafter"/>
</dbReference>
<evidence type="ECO:0000259" key="7">
    <source>
        <dbReference type="Pfam" id="PF01435"/>
    </source>
</evidence>
<evidence type="ECO:0000313" key="8">
    <source>
        <dbReference type="EMBL" id="PWA70242.1"/>
    </source>
</evidence>
<evidence type="ECO:0000256" key="4">
    <source>
        <dbReference type="ARBA" id="ARBA00022833"/>
    </source>
</evidence>
<comment type="caution">
    <text evidence="8">The sequence shown here is derived from an EMBL/GenBank/DDBJ whole genome shotgun (WGS) entry which is preliminary data.</text>
</comment>
<dbReference type="OrthoDB" id="7464992at2759"/>
<feature type="domain" description="Peptidase M48" evidence="7">
    <location>
        <begin position="225"/>
        <end position="386"/>
    </location>
</feature>
<accession>A0A2U1N9T8</accession>
<evidence type="ECO:0000256" key="6">
    <source>
        <dbReference type="RuleBase" id="RU003983"/>
    </source>
</evidence>
<dbReference type="GO" id="GO:0004222">
    <property type="term" value="F:metalloendopeptidase activity"/>
    <property type="evidence" value="ECO:0007669"/>
    <property type="project" value="InterPro"/>
</dbReference>
<dbReference type="STRING" id="35608.A0A2U1N9T8"/>
<dbReference type="Gene3D" id="3.30.2010.10">
    <property type="entry name" value="Metalloproteases ('zincins'), catalytic domain"/>
    <property type="match status" value="1"/>
</dbReference>
<keyword evidence="9" id="KW-1185">Reference proteome</keyword>
<proteinExistence type="inferred from homology"/>
<dbReference type="PANTHER" id="PTHR22726">
    <property type="entry name" value="METALLOENDOPEPTIDASE OMA1"/>
    <property type="match status" value="1"/>
</dbReference>
<comment type="similarity">
    <text evidence="6">Belongs to the peptidase M48 family.</text>
</comment>
<dbReference type="PANTHER" id="PTHR22726:SF1">
    <property type="entry name" value="METALLOENDOPEPTIDASE OMA1, MITOCHONDRIAL"/>
    <property type="match status" value="1"/>
</dbReference>
<dbReference type="Proteomes" id="UP000245207">
    <property type="component" value="Unassembled WGS sequence"/>
</dbReference>
<evidence type="ECO:0000256" key="1">
    <source>
        <dbReference type="ARBA" id="ARBA00022670"/>
    </source>
</evidence>
<evidence type="ECO:0000256" key="2">
    <source>
        <dbReference type="ARBA" id="ARBA00022723"/>
    </source>
</evidence>
<evidence type="ECO:0000256" key="3">
    <source>
        <dbReference type="ARBA" id="ARBA00022801"/>
    </source>
</evidence>
<dbReference type="InterPro" id="IPR051156">
    <property type="entry name" value="Mito/Outer_Membr_Metalloprot"/>
</dbReference>
<sequence length="411" mass="46647">MSWYRRSKLGFETISRYFTSKTNGPNATFQNRASVINHKNQLSKFPSYTNYLARVPRPVNSVNRSLGFGAFGSCYRHYRATPLRQPKRFKWWPLSNKHKAVLAVMLVGSGFGLTMYLGEIETIPYTKRKHIVLLSQHGEKRIGESEFKKMQDKTYKGKILPAKHPDNVRVLKISENIIQGLKRGLKKEQVSTNLNNMLVEKDELIQDDMRVDQSRKKGKDKEETSVNAHLLGLKWEVMVVNDDLVNAFCLPGGKIVVFTGLLEHFRTDEEIATIIGHEVGHVVARHVAEKVAKALWITVIQLALFQFMKIYAVNSMSDLLLKKPFSRRMELEADYIGLLLMASAGYDPQVAPKVFEKLGEVAGEIALQNYRSTHPSGKKRSASLSKASVMQEALDIYREAKAGREVDGFFL</sequence>
<organism evidence="8 9">
    <name type="scientific">Artemisia annua</name>
    <name type="common">Sweet wormwood</name>
    <dbReference type="NCBI Taxonomy" id="35608"/>
    <lineage>
        <taxon>Eukaryota</taxon>
        <taxon>Viridiplantae</taxon>
        <taxon>Streptophyta</taxon>
        <taxon>Embryophyta</taxon>
        <taxon>Tracheophyta</taxon>
        <taxon>Spermatophyta</taxon>
        <taxon>Magnoliopsida</taxon>
        <taxon>eudicotyledons</taxon>
        <taxon>Gunneridae</taxon>
        <taxon>Pentapetalae</taxon>
        <taxon>asterids</taxon>
        <taxon>campanulids</taxon>
        <taxon>Asterales</taxon>
        <taxon>Asteraceae</taxon>
        <taxon>Asteroideae</taxon>
        <taxon>Anthemideae</taxon>
        <taxon>Artemisiinae</taxon>
        <taxon>Artemisia</taxon>
    </lineage>
</organism>
<evidence type="ECO:0000313" key="9">
    <source>
        <dbReference type="Proteomes" id="UP000245207"/>
    </source>
</evidence>
<protein>
    <submittedName>
        <fullName evidence="8">Peptidase family M48 family protein</fullName>
    </submittedName>
</protein>
<gene>
    <name evidence="8" type="ORF">CTI12_AA291110</name>
</gene>
<reference evidence="8 9" key="1">
    <citation type="journal article" date="2018" name="Mol. Plant">
        <title>The genome of Artemisia annua provides insight into the evolution of Asteraceae family and artemisinin biosynthesis.</title>
        <authorList>
            <person name="Shen Q."/>
            <person name="Zhang L."/>
            <person name="Liao Z."/>
            <person name="Wang S."/>
            <person name="Yan T."/>
            <person name="Shi P."/>
            <person name="Liu M."/>
            <person name="Fu X."/>
            <person name="Pan Q."/>
            <person name="Wang Y."/>
            <person name="Lv Z."/>
            <person name="Lu X."/>
            <person name="Zhang F."/>
            <person name="Jiang W."/>
            <person name="Ma Y."/>
            <person name="Chen M."/>
            <person name="Hao X."/>
            <person name="Li L."/>
            <person name="Tang Y."/>
            <person name="Lv G."/>
            <person name="Zhou Y."/>
            <person name="Sun X."/>
            <person name="Brodelius P.E."/>
            <person name="Rose J.K.C."/>
            <person name="Tang K."/>
        </authorList>
    </citation>
    <scope>NUCLEOTIDE SEQUENCE [LARGE SCALE GENOMIC DNA]</scope>
    <source>
        <strain evidence="9">cv. Huhao1</strain>
        <tissue evidence="8">Leaf</tissue>
    </source>
</reference>
<name>A0A2U1N9T8_ARTAN</name>